<keyword evidence="4" id="KW-1185">Reference proteome</keyword>
<dbReference type="RefSeq" id="WP_220484361.1">
    <property type="nucleotide sequence ID" value="NZ_JACGXL010000002.1"/>
</dbReference>
<organism evidence="3 4">
    <name type="scientific">Dokdonella fugitiva</name>
    <dbReference type="NCBI Taxonomy" id="328517"/>
    <lineage>
        <taxon>Bacteria</taxon>
        <taxon>Pseudomonadati</taxon>
        <taxon>Pseudomonadota</taxon>
        <taxon>Gammaproteobacteria</taxon>
        <taxon>Lysobacterales</taxon>
        <taxon>Rhodanobacteraceae</taxon>
        <taxon>Dokdonella</taxon>
    </lineage>
</organism>
<dbReference type="InterPro" id="IPR011989">
    <property type="entry name" value="ARM-like"/>
</dbReference>
<evidence type="ECO:0000313" key="4">
    <source>
        <dbReference type="Proteomes" id="UP000550401"/>
    </source>
</evidence>
<sequence length="643" mass="67764">MIGRALASTVLRRPLPHCATILLALAASAANAVQPSSLARLQQYHDPAYIGGLDQAGVTLAAELAHDLGASVAAASTPCDAPDPRAGQRLRGGRNDKGDGFAQVPPELRDLALAARDGTPEQRAVALSAIGLVGNGARAAAPFIESLHDPWSRTALSRVTCEQWTAGALARLVPPAAMPASHRENGCDAAVTTWLWRQSLDVQRTWPDDVLVSQWGELVQGCASPTIPADELAILRRRLDDTSVSLSRKAEWIEMLPPVGPRAASLADVLTLYAHAPDARVAFAAQRALVATGTEAGARVFVEWLDHGVSALAWGGTRQLAPHSRIVLPALERALDGADFRNRAAAAEAIGAFGDPAGVSILVRHALRSIDWPTAQAAINALAGFAATDADAKAALREVASGYWSGRVREVARLALATGRGLEGDPFGCAQTPEQAQAREADARVGDKTGMTCIRICYGCTLDHRLAECGTEHHRRGTYAIADGRRMHIRWNTPKRQPLPRVSVEALSSWCASMGSTSTLRVGDDGWLVGCDGFENDGALAFVPAKGEARVVPIGEMGVVALLEWNHRYFAAGSSPLAFGDAGALYELVRRDASNWEAKAVAALPSVPTGAAATPAGLAFADERGAVLFDPAADALLPFDCSR</sequence>
<gene>
    <name evidence="3" type="ORF">FHW12_001408</name>
</gene>
<feature type="region of interest" description="Disordered" evidence="1">
    <location>
        <begin position="75"/>
        <end position="102"/>
    </location>
</feature>
<accession>A0A839F4I1</accession>
<protein>
    <recommendedName>
        <fullName evidence="5">HEAT repeat protein</fullName>
    </recommendedName>
</protein>
<feature type="signal peptide" evidence="2">
    <location>
        <begin position="1"/>
        <end position="32"/>
    </location>
</feature>
<evidence type="ECO:0000256" key="1">
    <source>
        <dbReference type="SAM" id="MobiDB-lite"/>
    </source>
</evidence>
<dbReference type="Gene3D" id="1.25.10.10">
    <property type="entry name" value="Leucine-rich Repeat Variant"/>
    <property type="match status" value="1"/>
</dbReference>
<keyword evidence="2" id="KW-0732">Signal</keyword>
<comment type="caution">
    <text evidence="3">The sequence shown here is derived from an EMBL/GenBank/DDBJ whole genome shotgun (WGS) entry which is preliminary data.</text>
</comment>
<evidence type="ECO:0000256" key="2">
    <source>
        <dbReference type="SAM" id="SignalP"/>
    </source>
</evidence>
<dbReference type="InterPro" id="IPR016024">
    <property type="entry name" value="ARM-type_fold"/>
</dbReference>
<evidence type="ECO:0000313" key="3">
    <source>
        <dbReference type="EMBL" id="MBA8887194.1"/>
    </source>
</evidence>
<dbReference type="EMBL" id="JACGXL010000002">
    <property type="protein sequence ID" value="MBA8887194.1"/>
    <property type="molecule type" value="Genomic_DNA"/>
</dbReference>
<proteinExistence type="predicted"/>
<reference evidence="3 4" key="1">
    <citation type="submission" date="2020-07" db="EMBL/GenBank/DDBJ databases">
        <title>Genomic Encyclopedia of Type Strains, Phase IV (KMG-V): Genome sequencing to study the core and pangenomes of soil and plant-associated prokaryotes.</title>
        <authorList>
            <person name="Whitman W."/>
        </authorList>
    </citation>
    <scope>NUCLEOTIDE SEQUENCE [LARGE SCALE GENOMIC DNA]</scope>
    <source>
        <strain evidence="3 4">RH2WT43</strain>
    </source>
</reference>
<dbReference type="Proteomes" id="UP000550401">
    <property type="component" value="Unassembled WGS sequence"/>
</dbReference>
<dbReference type="SUPFAM" id="SSF48371">
    <property type="entry name" value="ARM repeat"/>
    <property type="match status" value="1"/>
</dbReference>
<name>A0A839F4I1_9GAMM</name>
<feature type="chain" id="PRO_5032272248" description="HEAT repeat protein" evidence="2">
    <location>
        <begin position="33"/>
        <end position="643"/>
    </location>
</feature>
<dbReference type="AlphaFoldDB" id="A0A839F4I1"/>
<evidence type="ECO:0008006" key="5">
    <source>
        <dbReference type="Google" id="ProtNLM"/>
    </source>
</evidence>
<dbReference type="Pfam" id="PF13646">
    <property type="entry name" value="HEAT_2"/>
    <property type="match status" value="1"/>
</dbReference>